<dbReference type="Gene3D" id="3.40.630.30">
    <property type="match status" value="1"/>
</dbReference>
<gene>
    <name evidence="2" type="ORF">HNP25_000766</name>
</gene>
<keyword evidence="2" id="KW-0687">Ribonucleoprotein</keyword>
<dbReference type="GO" id="GO:0016747">
    <property type="term" value="F:acyltransferase activity, transferring groups other than amino-acyl groups"/>
    <property type="evidence" value="ECO:0007669"/>
    <property type="project" value="InterPro"/>
</dbReference>
<dbReference type="SUPFAM" id="SSF55729">
    <property type="entry name" value="Acyl-CoA N-acyltransferases (Nat)"/>
    <property type="match status" value="1"/>
</dbReference>
<proteinExistence type="predicted"/>
<keyword evidence="2" id="KW-0689">Ribosomal protein</keyword>
<dbReference type="PROSITE" id="PS51186">
    <property type="entry name" value="GNAT"/>
    <property type="match status" value="1"/>
</dbReference>
<dbReference type="RefSeq" id="WP_184130497.1">
    <property type="nucleotide sequence ID" value="NZ_JACHKT010000003.1"/>
</dbReference>
<organism evidence="2 3">
    <name type="scientific">Arcicella rosea</name>
    <dbReference type="NCBI Taxonomy" id="502909"/>
    <lineage>
        <taxon>Bacteria</taxon>
        <taxon>Pseudomonadati</taxon>
        <taxon>Bacteroidota</taxon>
        <taxon>Cytophagia</taxon>
        <taxon>Cytophagales</taxon>
        <taxon>Flectobacillaceae</taxon>
        <taxon>Arcicella</taxon>
    </lineage>
</organism>
<reference evidence="2 3" key="1">
    <citation type="submission" date="2020-08" db="EMBL/GenBank/DDBJ databases">
        <title>Functional genomics of gut bacteria from endangered species of beetles.</title>
        <authorList>
            <person name="Carlos-Shanley C."/>
        </authorList>
    </citation>
    <scope>NUCLEOTIDE SEQUENCE [LARGE SCALE GENOMIC DNA]</scope>
    <source>
        <strain evidence="2 3">S00070</strain>
    </source>
</reference>
<feature type="domain" description="N-acetyltransferase" evidence="1">
    <location>
        <begin position="3"/>
        <end position="184"/>
    </location>
</feature>
<evidence type="ECO:0000259" key="1">
    <source>
        <dbReference type="PROSITE" id="PS51186"/>
    </source>
</evidence>
<comment type="caution">
    <text evidence="2">The sequence shown here is derived from an EMBL/GenBank/DDBJ whole genome shotgun (WGS) entry which is preliminary data.</text>
</comment>
<dbReference type="Pfam" id="PF00583">
    <property type="entry name" value="Acetyltransf_1"/>
    <property type="match status" value="1"/>
</dbReference>
<dbReference type="InterPro" id="IPR016181">
    <property type="entry name" value="Acyl_CoA_acyltransferase"/>
</dbReference>
<evidence type="ECO:0000313" key="2">
    <source>
        <dbReference type="EMBL" id="MBB6002117.1"/>
    </source>
</evidence>
<dbReference type="InterPro" id="IPR000182">
    <property type="entry name" value="GNAT_dom"/>
</dbReference>
<dbReference type="Proteomes" id="UP000524404">
    <property type="component" value="Unassembled WGS sequence"/>
</dbReference>
<dbReference type="GO" id="GO:0005840">
    <property type="term" value="C:ribosome"/>
    <property type="evidence" value="ECO:0007669"/>
    <property type="project" value="UniProtKB-KW"/>
</dbReference>
<accession>A0A841EDB1</accession>
<dbReference type="AlphaFoldDB" id="A0A841EDB1"/>
<protein>
    <submittedName>
        <fullName evidence="2">Ribosomal protein S18 acetylase RimI-like enzyme</fullName>
    </submittedName>
</protein>
<evidence type="ECO:0000313" key="3">
    <source>
        <dbReference type="Proteomes" id="UP000524404"/>
    </source>
</evidence>
<dbReference type="EMBL" id="JACHKT010000003">
    <property type="protein sequence ID" value="MBB6002117.1"/>
    <property type="molecule type" value="Genomic_DNA"/>
</dbReference>
<keyword evidence="3" id="KW-1185">Reference proteome</keyword>
<name>A0A841EDB1_9BACT</name>
<sequence length="187" mass="21678">MSVIFTTVSTDDEIWQLLELQQKNLPRNISEEVANDQGFVTVVHNFDLLSRMNAAYPQIIAKDGDKVVGYALVMAESFRYDIPVLTAMFTMLDELEYEGKLVKDYRYYAMGQICVAEGYRGQGIFDGLYAKHKTELSDKFDLCITEIAKRNTRSLAAHKRVGFEIIHEYFDTTHPELWEVVLWDFRK</sequence>